<dbReference type="GO" id="GO:0046872">
    <property type="term" value="F:metal ion binding"/>
    <property type="evidence" value="ECO:0007669"/>
    <property type="project" value="UniProtKB-KW"/>
</dbReference>
<proteinExistence type="inferred from homology"/>
<evidence type="ECO:0000256" key="1">
    <source>
        <dbReference type="ARBA" id="ARBA00001946"/>
    </source>
</evidence>
<dbReference type="AlphaFoldDB" id="A0A1W9S0H3"/>
<sequence length="111" mass="12917">MNKKSLTRDEIIKKIKESRDELKKYGVKRIGLFGSFARDEQKRESDIDLVVEFDRSFFGKDFKGLFDAYTGLSSYLEGLFGRRVDILTPISIETIRVKEVAEDIKRSIIYV</sequence>
<dbReference type="SUPFAM" id="SSF81301">
    <property type="entry name" value="Nucleotidyltransferase"/>
    <property type="match status" value="1"/>
</dbReference>
<comment type="similarity">
    <text evidence="9">Belongs to the MntA antitoxin family.</text>
</comment>
<dbReference type="GO" id="GO:0016779">
    <property type="term" value="F:nucleotidyltransferase activity"/>
    <property type="evidence" value="ECO:0007669"/>
    <property type="project" value="UniProtKB-KW"/>
</dbReference>
<protein>
    <submittedName>
        <fullName evidence="11">Nucleotidyltransferase</fullName>
    </submittedName>
</protein>
<gene>
    <name evidence="11" type="ORF">B6D57_03640</name>
</gene>
<evidence type="ECO:0000256" key="8">
    <source>
        <dbReference type="ARBA" id="ARBA00022842"/>
    </source>
</evidence>
<evidence type="ECO:0000256" key="9">
    <source>
        <dbReference type="ARBA" id="ARBA00038276"/>
    </source>
</evidence>
<keyword evidence="4" id="KW-0548">Nucleotidyltransferase</keyword>
<evidence type="ECO:0000256" key="4">
    <source>
        <dbReference type="ARBA" id="ARBA00022695"/>
    </source>
</evidence>
<dbReference type="EMBL" id="NATQ01000066">
    <property type="protein sequence ID" value="OQX90348.1"/>
    <property type="molecule type" value="Genomic_DNA"/>
</dbReference>
<comment type="cofactor">
    <cofactor evidence="1">
        <name>Mg(2+)</name>
        <dbReference type="ChEBI" id="CHEBI:18420"/>
    </cofactor>
</comment>
<dbReference type="InterPro" id="IPR043519">
    <property type="entry name" value="NT_sf"/>
</dbReference>
<dbReference type="PANTHER" id="PTHR33571">
    <property type="entry name" value="SSL8005 PROTEIN"/>
    <property type="match status" value="1"/>
</dbReference>
<dbReference type="Gene3D" id="3.30.460.10">
    <property type="entry name" value="Beta Polymerase, domain 2"/>
    <property type="match status" value="1"/>
</dbReference>
<keyword evidence="3 11" id="KW-0808">Transferase</keyword>
<evidence type="ECO:0000313" key="12">
    <source>
        <dbReference type="Proteomes" id="UP000192611"/>
    </source>
</evidence>
<dbReference type="InterPro" id="IPR002934">
    <property type="entry name" value="Polymerase_NTP_transf_dom"/>
</dbReference>
<evidence type="ECO:0000313" key="11">
    <source>
        <dbReference type="EMBL" id="OQX90348.1"/>
    </source>
</evidence>
<feature type="domain" description="Polymerase nucleotidyl transferase" evidence="10">
    <location>
        <begin position="13"/>
        <end position="107"/>
    </location>
</feature>
<dbReference type="Pfam" id="PF01909">
    <property type="entry name" value="NTP_transf_2"/>
    <property type="match status" value="1"/>
</dbReference>
<evidence type="ECO:0000259" key="10">
    <source>
        <dbReference type="Pfam" id="PF01909"/>
    </source>
</evidence>
<evidence type="ECO:0000256" key="5">
    <source>
        <dbReference type="ARBA" id="ARBA00022723"/>
    </source>
</evidence>
<reference evidence="12" key="1">
    <citation type="submission" date="2017-03" db="EMBL/GenBank/DDBJ databases">
        <title>Novel pathways for hydrocarbon cycling and metabolic interdependencies in hydrothermal sediment communities.</title>
        <authorList>
            <person name="Dombrowski N."/>
            <person name="Seitz K."/>
            <person name="Teske A."/>
            <person name="Baker B."/>
        </authorList>
    </citation>
    <scope>NUCLEOTIDE SEQUENCE [LARGE SCALE GENOMIC DNA]</scope>
</reference>
<dbReference type="Proteomes" id="UP000192611">
    <property type="component" value="Unassembled WGS sequence"/>
</dbReference>
<evidence type="ECO:0000256" key="7">
    <source>
        <dbReference type="ARBA" id="ARBA00022840"/>
    </source>
</evidence>
<organism evidence="11 12">
    <name type="scientific">Candidatus Coatesbacteria bacterium 4484_99</name>
    <dbReference type="NCBI Taxonomy" id="1970774"/>
    <lineage>
        <taxon>Bacteria</taxon>
        <taxon>Candidatus Coatesiibacteriota</taxon>
    </lineage>
</organism>
<evidence type="ECO:0000256" key="2">
    <source>
        <dbReference type="ARBA" id="ARBA00022649"/>
    </source>
</evidence>
<dbReference type="PANTHER" id="PTHR33571:SF12">
    <property type="entry name" value="BSL3053 PROTEIN"/>
    <property type="match status" value="1"/>
</dbReference>
<keyword evidence="7" id="KW-0067">ATP-binding</keyword>
<keyword evidence="5" id="KW-0479">Metal-binding</keyword>
<evidence type="ECO:0000256" key="3">
    <source>
        <dbReference type="ARBA" id="ARBA00022679"/>
    </source>
</evidence>
<keyword evidence="2" id="KW-1277">Toxin-antitoxin system</keyword>
<dbReference type="CDD" id="cd05403">
    <property type="entry name" value="NT_KNTase_like"/>
    <property type="match status" value="1"/>
</dbReference>
<dbReference type="InterPro" id="IPR052038">
    <property type="entry name" value="Type-VII_TA_antitoxin"/>
</dbReference>
<evidence type="ECO:0000256" key="6">
    <source>
        <dbReference type="ARBA" id="ARBA00022741"/>
    </source>
</evidence>
<accession>A0A1W9S0H3</accession>
<comment type="caution">
    <text evidence="11">The sequence shown here is derived from an EMBL/GenBank/DDBJ whole genome shotgun (WGS) entry which is preliminary data.</text>
</comment>
<dbReference type="GO" id="GO:0005524">
    <property type="term" value="F:ATP binding"/>
    <property type="evidence" value="ECO:0007669"/>
    <property type="project" value="UniProtKB-KW"/>
</dbReference>
<keyword evidence="6" id="KW-0547">Nucleotide-binding</keyword>
<keyword evidence="8" id="KW-0460">Magnesium</keyword>
<name>A0A1W9S0H3_9BACT</name>